<evidence type="ECO:0000313" key="4">
    <source>
        <dbReference type="EMBL" id="GAA1514673.1"/>
    </source>
</evidence>
<dbReference type="NCBIfam" id="TIGR00369">
    <property type="entry name" value="unchar_dom_1"/>
    <property type="match status" value="1"/>
</dbReference>
<dbReference type="InterPro" id="IPR006683">
    <property type="entry name" value="Thioestr_dom"/>
</dbReference>
<dbReference type="RefSeq" id="WP_173151511.1">
    <property type="nucleotide sequence ID" value="NZ_BAAALX010000009.1"/>
</dbReference>
<accession>A0ABP4L2L5</accession>
<sequence length="179" mass="18792">MSTEAEPKLRDGVTRDPRETTIAWGDPTIGLKQMPHLDGIDFLQKIADGEIPGAPIGAHIGMELTEVERGKVTFTCRPDESHYNPIGTVHGGLVCTLLDSVLGCAAHSLLPAGMGYTSIDINVSYLRPVTADSGPLVATGRVTKPGRRVTFAEGEVVDAAGKTVATATSGLLIFPLESA</sequence>
<dbReference type="InterPro" id="IPR003736">
    <property type="entry name" value="PAAI_dom"/>
</dbReference>
<dbReference type="CDD" id="cd03443">
    <property type="entry name" value="PaaI_thioesterase"/>
    <property type="match status" value="1"/>
</dbReference>
<gene>
    <name evidence="4" type="ORF">GCM10009690_17100</name>
</gene>
<comment type="similarity">
    <text evidence="1">Belongs to the thioesterase PaaI family.</text>
</comment>
<evidence type="ECO:0000256" key="2">
    <source>
        <dbReference type="ARBA" id="ARBA00022801"/>
    </source>
</evidence>
<evidence type="ECO:0000256" key="1">
    <source>
        <dbReference type="ARBA" id="ARBA00008324"/>
    </source>
</evidence>
<comment type="caution">
    <text evidence="4">The sequence shown here is derived from an EMBL/GenBank/DDBJ whole genome shotgun (WGS) entry which is preliminary data.</text>
</comment>
<keyword evidence="5" id="KW-1185">Reference proteome</keyword>
<dbReference type="SUPFAM" id="SSF54637">
    <property type="entry name" value="Thioesterase/thiol ester dehydrase-isomerase"/>
    <property type="match status" value="1"/>
</dbReference>
<organism evidence="4 5">
    <name type="scientific">Brevibacterium permense</name>
    <dbReference type="NCBI Taxonomy" id="234834"/>
    <lineage>
        <taxon>Bacteria</taxon>
        <taxon>Bacillati</taxon>
        <taxon>Actinomycetota</taxon>
        <taxon>Actinomycetes</taxon>
        <taxon>Micrococcales</taxon>
        <taxon>Brevibacteriaceae</taxon>
        <taxon>Brevibacterium</taxon>
    </lineage>
</organism>
<dbReference type="Pfam" id="PF03061">
    <property type="entry name" value="4HBT"/>
    <property type="match status" value="1"/>
</dbReference>
<dbReference type="Gene3D" id="3.10.129.10">
    <property type="entry name" value="Hotdog Thioesterase"/>
    <property type="match status" value="1"/>
</dbReference>
<feature type="domain" description="Thioesterase" evidence="3">
    <location>
        <begin position="87"/>
        <end position="164"/>
    </location>
</feature>
<keyword evidence="2" id="KW-0378">Hydrolase</keyword>
<evidence type="ECO:0000259" key="3">
    <source>
        <dbReference type="Pfam" id="PF03061"/>
    </source>
</evidence>
<dbReference type="PANTHER" id="PTHR21660">
    <property type="entry name" value="THIOESTERASE SUPERFAMILY MEMBER-RELATED"/>
    <property type="match status" value="1"/>
</dbReference>
<name>A0ABP4L2L5_9MICO</name>
<reference evidence="5" key="1">
    <citation type="journal article" date="2019" name="Int. J. Syst. Evol. Microbiol.">
        <title>The Global Catalogue of Microorganisms (GCM) 10K type strain sequencing project: providing services to taxonomists for standard genome sequencing and annotation.</title>
        <authorList>
            <consortium name="The Broad Institute Genomics Platform"/>
            <consortium name="The Broad Institute Genome Sequencing Center for Infectious Disease"/>
            <person name="Wu L."/>
            <person name="Ma J."/>
        </authorList>
    </citation>
    <scope>NUCLEOTIDE SEQUENCE [LARGE SCALE GENOMIC DNA]</scope>
    <source>
        <strain evidence="5">JCM 13318</strain>
    </source>
</reference>
<dbReference type="InterPro" id="IPR039298">
    <property type="entry name" value="ACOT13"/>
</dbReference>
<dbReference type="PANTHER" id="PTHR21660:SF1">
    <property type="entry name" value="ACYL-COENZYME A THIOESTERASE 13"/>
    <property type="match status" value="1"/>
</dbReference>
<protein>
    <submittedName>
        <fullName evidence="4">PaaI family thioesterase</fullName>
    </submittedName>
</protein>
<proteinExistence type="inferred from homology"/>
<dbReference type="InterPro" id="IPR029069">
    <property type="entry name" value="HotDog_dom_sf"/>
</dbReference>
<dbReference type="Proteomes" id="UP001500177">
    <property type="component" value="Unassembled WGS sequence"/>
</dbReference>
<evidence type="ECO:0000313" key="5">
    <source>
        <dbReference type="Proteomes" id="UP001500177"/>
    </source>
</evidence>
<dbReference type="EMBL" id="BAAALX010000009">
    <property type="protein sequence ID" value="GAA1514673.1"/>
    <property type="molecule type" value="Genomic_DNA"/>
</dbReference>